<sequence length="104" mass="11738">MAVTARLGQEDFLMKTRSRIALRIQAYLLWSRWATQTRRLVVRAWRGVLDNPFEFAYCEIIAVGGLFILGAQGGVTVFDILFGILAAILLPPFVLMGRNQRPTL</sequence>
<dbReference type="AlphaFoldDB" id="A0A1F5P9P4"/>
<comment type="caution">
    <text evidence="2">The sequence shown here is derived from an EMBL/GenBank/DDBJ whole genome shotgun (WGS) entry which is preliminary data.</text>
</comment>
<dbReference type="EMBL" id="MFES01000001">
    <property type="protein sequence ID" value="OGE86647.1"/>
    <property type="molecule type" value="Genomic_DNA"/>
</dbReference>
<gene>
    <name evidence="2" type="ORF">A3J48_01760</name>
</gene>
<dbReference type="Proteomes" id="UP000176786">
    <property type="component" value="Unassembled WGS sequence"/>
</dbReference>
<feature type="transmembrane region" description="Helical" evidence="1">
    <location>
        <begin position="77"/>
        <end position="96"/>
    </location>
</feature>
<evidence type="ECO:0000256" key="1">
    <source>
        <dbReference type="SAM" id="Phobius"/>
    </source>
</evidence>
<evidence type="ECO:0000313" key="2">
    <source>
        <dbReference type="EMBL" id="OGE86647.1"/>
    </source>
</evidence>
<keyword evidence="1" id="KW-0812">Transmembrane</keyword>
<keyword evidence="1" id="KW-1133">Transmembrane helix</keyword>
<reference evidence="2 3" key="1">
    <citation type="journal article" date="2016" name="Nat. Commun.">
        <title>Thousands of microbial genomes shed light on interconnected biogeochemical processes in an aquifer system.</title>
        <authorList>
            <person name="Anantharaman K."/>
            <person name="Brown C.T."/>
            <person name="Hug L.A."/>
            <person name="Sharon I."/>
            <person name="Castelle C.J."/>
            <person name="Probst A.J."/>
            <person name="Thomas B.C."/>
            <person name="Singh A."/>
            <person name="Wilkins M.J."/>
            <person name="Karaoz U."/>
            <person name="Brodie E.L."/>
            <person name="Williams K.H."/>
            <person name="Hubbard S.S."/>
            <person name="Banfield J.F."/>
        </authorList>
    </citation>
    <scope>NUCLEOTIDE SEQUENCE [LARGE SCALE GENOMIC DNA]</scope>
</reference>
<name>A0A1F5P9P4_9BACT</name>
<proteinExistence type="predicted"/>
<keyword evidence="1" id="KW-0472">Membrane</keyword>
<accession>A0A1F5P9P4</accession>
<feature type="transmembrane region" description="Helical" evidence="1">
    <location>
        <begin position="53"/>
        <end position="71"/>
    </location>
</feature>
<protein>
    <submittedName>
        <fullName evidence="2">Uncharacterized protein</fullName>
    </submittedName>
</protein>
<evidence type="ECO:0000313" key="3">
    <source>
        <dbReference type="Proteomes" id="UP000176786"/>
    </source>
</evidence>
<organism evidence="2 3">
    <name type="scientific">Candidatus Doudnabacteria bacterium RIFCSPHIGHO2_02_FULL_46_11</name>
    <dbReference type="NCBI Taxonomy" id="1817832"/>
    <lineage>
        <taxon>Bacteria</taxon>
        <taxon>Candidatus Doudnaibacteriota</taxon>
    </lineage>
</organism>